<dbReference type="GO" id="GO:0005096">
    <property type="term" value="F:GTPase activator activity"/>
    <property type="evidence" value="ECO:0007669"/>
    <property type="project" value="UniProtKB-KW"/>
</dbReference>
<sequence>MALITDFHQTQNTAYYREALHVPHSDETIAIAALNWLGGQDIVVASLLMSLSEHGWGLMEEELRHLSDALGSHSTLPSLLLSSLRGGMRSEIVAVRYGMTPRHGELIGIGLNAFSRLQRLVLVENSFGCQGAAGIAMGLTTPGNTVTELVLDKCGIGDFGAASIARALNSPNCRIVILQMEENEIRDDGADAFRKQIGTRVTGAQLFLGGNYISQVAASQLVAAYTEAPRGIVKLASRFFPQQRSPPQRDLSTASTAEKLGVVWRSYSTPTQRVEKPVPAPRKVKNSRCY</sequence>
<protein>
    <submittedName>
        <fullName evidence="5">Leucine-rich repeat protein, putative</fullName>
    </submittedName>
</protein>
<evidence type="ECO:0000313" key="6">
    <source>
        <dbReference type="Proteomes" id="UP000051952"/>
    </source>
</evidence>
<dbReference type="EMBL" id="CYKH01000066">
    <property type="protein sequence ID" value="CUE68310.1"/>
    <property type="molecule type" value="Genomic_DNA"/>
</dbReference>
<dbReference type="VEuPathDB" id="TriTrypDB:BSAL_51635"/>
<evidence type="ECO:0000256" key="3">
    <source>
        <dbReference type="ARBA" id="ARBA00022737"/>
    </source>
</evidence>
<dbReference type="InterPro" id="IPR027038">
    <property type="entry name" value="RanGap"/>
</dbReference>
<dbReference type="PANTHER" id="PTHR24113">
    <property type="entry name" value="RAN GTPASE-ACTIVATING PROTEIN 1"/>
    <property type="match status" value="1"/>
</dbReference>
<keyword evidence="2" id="KW-0433">Leucine-rich repeat</keyword>
<accession>A0A0S4IHS3</accession>
<dbReference type="GO" id="GO:0005634">
    <property type="term" value="C:nucleus"/>
    <property type="evidence" value="ECO:0007669"/>
    <property type="project" value="TreeGrafter"/>
</dbReference>
<dbReference type="AlphaFoldDB" id="A0A0S4IHS3"/>
<evidence type="ECO:0000256" key="1">
    <source>
        <dbReference type="ARBA" id="ARBA00022468"/>
    </source>
</evidence>
<dbReference type="SMART" id="SM00368">
    <property type="entry name" value="LRR_RI"/>
    <property type="match status" value="3"/>
</dbReference>
<dbReference type="OrthoDB" id="120976at2759"/>
<evidence type="ECO:0000313" key="5">
    <source>
        <dbReference type="EMBL" id="CUE68310.1"/>
    </source>
</evidence>
<dbReference type="GO" id="GO:0031267">
    <property type="term" value="F:small GTPase binding"/>
    <property type="evidence" value="ECO:0007669"/>
    <property type="project" value="TreeGrafter"/>
</dbReference>
<keyword evidence="3" id="KW-0677">Repeat</keyword>
<dbReference type="SUPFAM" id="SSF52047">
    <property type="entry name" value="RNI-like"/>
    <property type="match status" value="1"/>
</dbReference>
<evidence type="ECO:0000256" key="4">
    <source>
        <dbReference type="SAM" id="MobiDB-lite"/>
    </source>
</evidence>
<dbReference type="GO" id="GO:0006913">
    <property type="term" value="P:nucleocytoplasmic transport"/>
    <property type="evidence" value="ECO:0007669"/>
    <property type="project" value="TreeGrafter"/>
</dbReference>
<evidence type="ECO:0000256" key="2">
    <source>
        <dbReference type="ARBA" id="ARBA00022614"/>
    </source>
</evidence>
<keyword evidence="6" id="KW-1185">Reference proteome</keyword>
<feature type="region of interest" description="Disordered" evidence="4">
    <location>
        <begin position="270"/>
        <end position="290"/>
    </location>
</feature>
<organism evidence="5 6">
    <name type="scientific">Bodo saltans</name>
    <name type="common">Flagellated protozoan</name>
    <dbReference type="NCBI Taxonomy" id="75058"/>
    <lineage>
        <taxon>Eukaryota</taxon>
        <taxon>Discoba</taxon>
        <taxon>Euglenozoa</taxon>
        <taxon>Kinetoplastea</taxon>
        <taxon>Metakinetoplastina</taxon>
        <taxon>Eubodonida</taxon>
        <taxon>Bodonidae</taxon>
        <taxon>Bodo</taxon>
    </lineage>
</organism>
<dbReference type="GO" id="GO:0048471">
    <property type="term" value="C:perinuclear region of cytoplasm"/>
    <property type="evidence" value="ECO:0007669"/>
    <property type="project" value="TreeGrafter"/>
</dbReference>
<name>A0A0S4IHS3_BODSA</name>
<dbReference type="PANTHER" id="PTHR24113:SF12">
    <property type="entry name" value="RAN GTPASE-ACTIVATING PROTEIN 1"/>
    <property type="match status" value="1"/>
</dbReference>
<dbReference type="GO" id="GO:0005829">
    <property type="term" value="C:cytosol"/>
    <property type="evidence" value="ECO:0007669"/>
    <property type="project" value="TreeGrafter"/>
</dbReference>
<proteinExistence type="predicted"/>
<dbReference type="InterPro" id="IPR032675">
    <property type="entry name" value="LRR_dom_sf"/>
</dbReference>
<reference evidence="6" key="1">
    <citation type="submission" date="2015-09" db="EMBL/GenBank/DDBJ databases">
        <authorList>
            <consortium name="Pathogen Informatics"/>
        </authorList>
    </citation>
    <scope>NUCLEOTIDE SEQUENCE [LARGE SCALE GENOMIC DNA]</scope>
    <source>
        <strain evidence="6">Lake Konstanz</strain>
    </source>
</reference>
<dbReference type="Gene3D" id="3.80.10.10">
    <property type="entry name" value="Ribonuclease Inhibitor"/>
    <property type="match status" value="1"/>
</dbReference>
<dbReference type="Proteomes" id="UP000051952">
    <property type="component" value="Unassembled WGS sequence"/>
</dbReference>
<keyword evidence="1" id="KW-0343">GTPase activation</keyword>
<gene>
    <name evidence="5" type="ORF">BSAL_51635</name>
</gene>